<dbReference type="GO" id="GO:0005634">
    <property type="term" value="C:nucleus"/>
    <property type="evidence" value="ECO:0000318"/>
    <property type="project" value="GO_Central"/>
</dbReference>
<evidence type="ECO:0008006" key="6">
    <source>
        <dbReference type="Google" id="ProtNLM"/>
    </source>
</evidence>
<dbReference type="GO" id="GO:0003677">
    <property type="term" value="F:DNA binding"/>
    <property type="evidence" value="ECO:0000318"/>
    <property type="project" value="GO_Central"/>
</dbReference>
<dbReference type="GO" id="GO:0006260">
    <property type="term" value="P:DNA replication"/>
    <property type="evidence" value="ECO:0007669"/>
    <property type="project" value="UniProtKB-KW"/>
</dbReference>
<evidence type="ECO:0000256" key="1">
    <source>
        <dbReference type="ARBA" id="ARBA00022705"/>
    </source>
</evidence>
<evidence type="ECO:0000256" key="2">
    <source>
        <dbReference type="SAM" id="MobiDB-lite"/>
    </source>
</evidence>
<dbReference type="InterPro" id="IPR027417">
    <property type="entry name" value="P-loop_NTPase"/>
</dbReference>
<evidence type="ECO:0000313" key="4">
    <source>
        <dbReference type="EMBL" id="AOW31694.1"/>
    </source>
</evidence>
<evidence type="ECO:0000313" key="3">
    <source>
        <dbReference type="CGD" id="CAL0000179099"/>
    </source>
</evidence>
<dbReference type="PANTHER" id="PTHR23389">
    <property type="entry name" value="CHROMOSOME TRANSMISSION FIDELITY FACTOR 18"/>
    <property type="match status" value="1"/>
</dbReference>
<feature type="compositionally biased region" description="Basic and acidic residues" evidence="2">
    <location>
        <begin position="55"/>
        <end position="68"/>
    </location>
</feature>
<dbReference type="CGD" id="CAL0000179099">
    <property type="gene designation" value="orf19.7621"/>
</dbReference>
<proteinExistence type="predicted"/>
<dbReference type="EMBL" id="CP017630">
    <property type="protein sequence ID" value="AOW31694.1"/>
    <property type="molecule type" value="Genomic_DNA"/>
</dbReference>
<dbReference type="OMA" id="YVHEINS"/>
<feature type="region of interest" description="Disordered" evidence="2">
    <location>
        <begin position="1"/>
        <end position="68"/>
    </location>
</feature>
<reference evidence="4 5" key="1">
    <citation type="journal article" date="2004" name="Proc. Natl. Acad. Sci. U.S.A.">
        <title>The diploid genome sequence of Candida albicans.</title>
        <authorList>
            <person name="Jones T."/>
            <person name="Federspiel N.A."/>
            <person name="Chibana H."/>
            <person name="Dungan J."/>
            <person name="Kalman S."/>
            <person name="Magee B.B."/>
            <person name="Newport G."/>
            <person name="Thorstenson Y.R."/>
            <person name="Agabian N."/>
            <person name="Magee P.T."/>
            <person name="Davis R.W."/>
            <person name="Scherer S."/>
        </authorList>
    </citation>
    <scope>NUCLEOTIDE SEQUENCE [LARGE SCALE GENOMIC DNA]</scope>
    <source>
        <strain evidence="5">SC5314 / ATCC MYA-2876</strain>
    </source>
</reference>
<accession>A0A1D8PU87</accession>
<dbReference type="OrthoDB" id="10064318at2759"/>
<organism evidence="4 5">
    <name type="scientific">Candida albicans (strain SC5314 / ATCC MYA-2876)</name>
    <name type="common">Yeast</name>
    <dbReference type="NCBI Taxonomy" id="237561"/>
    <lineage>
        <taxon>Eukaryota</taxon>
        <taxon>Fungi</taxon>
        <taxon>Dikarya</taxon>
        <taxon>Ascomycota</taxon>
        <taxon>Saccharomycotina</taxon>
        <taxon>Pichiomycetes</taxon>
        <taxon>Debaryomycetaceae</taxon>
        <taxon>Candida/Lodderomyces clade</taxon>
        <taxon>Candida</taxon>
    </lineage>
</organism>
<keyword evidence="5" id="KW-1185">Reference proteome</keyword>
<dbReference type="InParanoid" id="A0A1D8PU87"/>
<protein>
    <recommendedName>
        <fullName evidence="6">Telomere length regulation protein ELG1</fullName>
    </recommendedName>
</protein>
<feature type="compositionally biased region" description="Basic and acidic residues" evidence="2">
    <location>
        <begin position="8"/>
        <end position="22"/>
    </location>
</feature>
<dbReference type="STRING" id="237561.A0A1D8PU87"/>
<reference evidence="4 5" key="3">
    <citation type="journal article" date="2013" name="Genome Biol.">
        <title>Assembly of a phased diploid Candida albicans genome facilitates allele-specific measurements and provides a simple model for repeat and indel structure.</title>
        <authorList>
            <person name="Muzzey D."/>
            <person name="Schwartz K."/>
            <person name="Weissman J.S."/>
            <person name="Sherlock G."/>
        </authorList>
    </citation>
    <scope>NUCLEOTIDE SEQUENCE [LARGE SCALE GENOMIC DNA]</scope>
    <source>
        <strain evidence="5">SC5314 / ATCC MYA-2876</strain>
    </source>
</reference>
<dbReference type="Gene3D" id="3.40.50.300">
    <property type="entry name" value="P-loop containing nucleotide triphosphate hydrolases"/>
    <property type="match status" value="1"/>
</dbReference>
<sequence>MEITGSEDTLKSPEIESNDGNKKVGNNLYSTTPSSLFNVLTGNQNTKKNTSTSKIRKDKDQSYGGDEKVVNGTTEKLENRPTSLTSKDIFRIYREKDKQKYTLPDDQEPPVHHQPHETHQAFPKDMICNSLEISDFTADIESKIFANKKSTTVKDLFNNFRPKKVVTIKLSPQILKNISPNPSNINLSKDSSTLPDSRPAFTAQDILQRRKHILPVHNTEKAATKIDSQLHTSDIERKIYGSKPKSSVQDILKRERNEHQIIKPQPVPRPTYFITLKVNSKHLAEIKQYDNPLITKGNKSNTKGKTGASLFASMMQASKSATKLESMQQLKNTIILPKALKREEFHIYEKEVLNPRKLLLEERNRNVRCDVDTKIFESFTDLFTRELTSRYHYQIKDKIDLRQYASSKLPNLSRSPALEFVFDMIGQPKQGMWTETFKPQKMNQLLIHKQNKNDIYNWISNSFLKLKSQAPIKNIKQKIKQRRQESFIVYDYEDEETEEEVYSPFLILQGSCGSGKSTAVFTAMNELDGFVHEINTGQNRGRKDIFANLKELCTTEVVRDTKEFHRGVILLEDVNVLFEQDKTFWSVVQEVINISKRPIVLTCEEIWNIPKNLIEFAQHDESIIFMDDYVISKNLVVDYLWLCCLVYNCDVARDILVEIIDDNWNGHNFDIRGCLMNCQIMCPNRPESLTVVTRVSDSSTKKALENINDVSHLLDINSCSDVIGVNSISQLAHTLQLNELDDVYWVDDSRNHTLPYELNIGKKLNHKLEGFELDFSVPERKFLMNDLRYEANRFIGSRMKYFSNSEFRRSTRSGGGESNAHLDTIGIPDTSFLNHIANSSFILDLLPMARLWSQFQNNIDQLEKEVLAEGKPSIKRFLRYRDFCHKTTLDATMNRDL</sequence>
<gene>
    <name evidence="4" type="ordered locus">CAALFM_CR10440WA</name>
    <name evidence="3" type="ordered locus">orf19.7621</name>
</gene>
<dbReference type="GeneID" id="3638976"/>
<evidence type="ECO:0000313" key="5">
    <source>
        <dbReference type="Proteomes" id="UP000000559"/>
    </source>
</evidence>
<dbReference type="VEuPathDB" id="FungiDB:CR_10440W_A"/>
<dbReference type="PANTHER" id="PTHR23389:SF6">
    <property type="entry name" value="REPLICATION FACTOR C SUBUNIT 1"/>
    <property type="match status" value="1"/>
</dbReference>
<dbReference type="SUPFAM" id="SSF52540">
    <property type="entry name" value="P-loop containing nucleoside triphosphate hydrolases"/>
    <property type="match status" value="1"/>
</dbReference>
<dbReference type="SMR" id="A0A1D8PU87"/>
<feature type="compositionally biased region" description="Polar residues" evidence="2">
    <location>
        <begin position="27"/>
        <end position="53"/>
    </location>
</feature>
<dbReference type="Proteomes" id="UP000000559">
    <property type="component" value="Chromosome R"/>
</dbReference>
<dbReference type="KEGG" id="cal:CAALFM_CR10440WA"/>
<dbReference type="eggNOG" id="KOG1968">
    <property type="taxonomic scope" value="Eukaryota"/>
</dbReference>
<keyword evidence="1" id="KW-0235">DNA replication</keyword>
<reference evidence="4 5" key="2">
    <citation type="journal article" date="2007" name="Genome Biol.">
        <title>Assembly of the Candida albicans genome into sixteen supercontigs aligned on the eight chromosomes.</title>
        <authorList>
            <person name="van het Hoog M."/>
            <person name="Rast T.J."/>
            <person name="Martchenko M."/>
            <person name="Grindle S."/>
            <person name="Dignard D."/>
            <person name="Hogues H."/>
            <person name="Cuomo C."/>
            <person name="Berriman M."/>
            <person name="Scherer S."/>
            <person name="Magee B.B."/>
            <person name="Whiteway M."/>
            <person name="Chibana H."/>
            <person name="Nantel A."/>
            <person name="Magee P.T."/>
        </authorList>
    </citation>
    <scope>GENOME REANNOTATION</scope>
    <source>
        <strain evidence="5">SC5314 / ATCC MYA-2876</strain>
    </source>
</reference>
<dbReference type="RefSeq" id="XP_719382.1">
    <property type="nucleotide sequence ID" value="XM_714289.1"/>
</dbReference>
<dbReference type="AlphaFoldDB" id="A0A1D8PU87"/>
<name>A0A1D8PU87_CANAL</name>